<accession>A0ABQ4TRH7</accession>
<dbReference type="Proteomes" id="UP001055101">
    <property type="component" value="Unassembled WGS sequence"/>
</dbReference>
<evidence type="ECO:0000313" key="3">
    <source>
        <dbReference type="Proteomes" id="UP001055101"/>
    </source>
</evidence>
<evidence type="ECO:0008006" key="4">
    <source>
        <dbReference type="Google" id="ProtNLM"/>
    </source>
</evidence>
<evidence type="ECO:0000313" key="2">
    <source>
        <dbReference type="EMBL" id="GJE57760.1"/>
    </source>
</evidence>
<protein>
    <recommendedName>
        <fullName evidence="4">CopG family transcriptional regulator</fullName>
    </recommendedName>
</protein>
<sequence>MSAKATPSLDGFIQTKGASRPDAMQQRGTSSSTAPEPEAPPAMPVRPAQAPEPRAKALTLRLSESQYQRLRRFAFDRGLSHQDVLEQALMDLLGRSGS</sequence>
<evidence type="ECO:0000256" key="1">
    <source>
        <dbReference type="SAM" id="MobiDB-lite"/>
    </source>
</evidence>
<name>A0ABQ4TRH7_9HYPH</name>
<keyword evidence="3" id="KW-1185">Reference proteome</keyword>
<dbReference type="InterPro" id="IPR010985">
    <property type="entry name" value="Ribbon_hlx_hlx"/>
</dbReference>
<gene>
    <name evidence="2" type="ORF">EKPJFOCH_4278</name>
</gene>
<reference evidence="2" key="2">
    <citation type="submission" date="2021-08" db="EMBL/GenBank/DDBJ databases">
        <authorList>
            <person name="Tani A."/>
            <person name="Ola A."/>
            <person name="Ogura Y."/>
            <person name="Katsura K."/>
            <person name="Hayashi T."/>
        </authorList>
    </citation>
    <scope>NUCLEOTIDE SEQUENCE</scope>
    <source>
        <strain evidence="2">DSM 23674</strain>
    </source>
</reference>
<organism evidence="2 3">
    <name type="scientific">Methylobacterium thuringiense</name>
    <dbReference type="NCBI Taxonomy" id="1003091"/>
    <lineage>
        <taxon>Bacteria</taxon>
        <taxon>Pseudomonadati</taxon>
        <taxon>Pseudomonadota</taxon>
        <taxon>Alphaproteobacteria</taxon>
        <taxon>Hyphomicrobiales</taxon>
        <taxon>Methylobacteriaceae</taxon>
        <taxon>Methylobacterium</taxon>
    </lineage>
</organism>
<comment type="caution">
    <text evidence="2">The sequence shown here is derived from an EMBL/GenBank/DDBJ whole genome shotgun (WGS) entry which is preliminary data.</text>
</comment>
<feature type="region of interest" description="Disordered" evidence="1">
    <location>
        <begin position="1"/>
        <end position="55"/>
    </location>
</feature>
<proteinExistence type="predicted"/>
<dbReference type="EMBL" id="BPRA01000029">
    <property type="protein sequence ID" value="GJE57760.1"/>
    <property type="molecule type" value="Genomic_DNA"/>
</dbReference>
<dbReference type="RefSeq" id="WP_238232879.1">
    <property type="nucleotide sequence ID" value="NZ_BPRA01000029.1"/>
</dbReference>
<dbReference type="SUPFAM" id="SSF47598">
    <property type="entry name" value="Ribbon-helix-helix"/>
    <property type="match status" value="1"/>
</dbReference>
<reference evidence="2" key="1">
    <citation type="journal article" date="2021" name="Front. Microbiol.">
        <title>Comprehensive Comparative Genomics and Phenotyping of Methylobacterium Species.</title>
        <authorList>
            <person name="Alessa O."/>
            <person name="Ogura Y."/>
            <person name="Fujitani Y."/>
            <person name="Takami H."/>
            <person name="Hayashi T."/>
            <person name="Sahin N."/>
            <person name="Tani A."/>
        </authorList>
    </citation>
    <scope>NUCLEOTIDE SEQUENCE</scope>
    <source>
        <strain evidence="2">DSM 23674</strain>
    </source>
</reference>